<dbReference type="OMA" id="HRAFIAV"/>
<sequence length="226" mass="25563">MAQSCKLLTGLRSFSERLRASWTSPVYGFYGATPEIIYVGSRRAHLFKCLAKGCTRSCRRFLDKGDVSSTGNLRRHVKKCWGEAALNEADEAANIDEVREHIVKGLKRDGKITASFERKQGKVTYSHRTHTRAETRYCLMKTGRPGYWIPSPSTVARDIKVVYKKTREKIARMLQEYEGDLSFATDAWTSSNHRAFIAVTVHFVLNGEPISMLLDLVEVAEVRATV</sequence>
<evidence type="ECO:0000256" key="1">
    <source>
        <dbReference type="ARBA" id="ARBA00004123"/>
    </source>
</evidence>
<keyword evidence="3" id="KW-0863">Zinc-finger</keyword>
<dbReference type="AlphaFoldDB" id="R7S684"/>
<dbReference type="PANTHER" id="PTHR46481:SF10">
    <property type="entry name" value="ZINC FINGER BED DOMAIN-CONTAINING PROTEIN 39"/>
    <property type="match status" value="1"/>
</dbReference>
<dbReference type="GO" id="GO:0005634">
    <property type="term" value="C:nucleus"/>
    <property type="evidence" value="ECO:0007669"/>
    <property type="project" value="UniProtKB-SubCell"/>
</dbReference>
<protein>
    <recommendedName>
        <fullName evidence="8">BED-type domain-containing protein</fullName>
    </recommendedName>
</protein>
<gene>
    <name evidence="6" type="ORF">TRAVEDRAFT_137535</name>
</gene>
<comment type="subcellular location">
    <subcellularLocation>
        <location evidence="1">Nucleus</location>
    </subcellularLocation>
</comment>
<dbReference type="GO" id="GO:0008270">
    <property type="term" value="F:zinc ion binding"/>
    <property type="evidence" value="ECO:0007669"/>
    <property type="project" value="UniProtKB-KW"/>
</dbReference>
<evidence type="ECO:0000256" key="3">
    <source>
        <dbReference type="ARBA" id="ARBA00022771"/>
    </source>
</evidence>
<keyword evidence="4" id="KW-0862">Zinc</keyword>
<accession>R7S684</accession>
<evidence type="ECO:0008006" key="8">
    <source>
        <dbReference type="Google" id="ProtNLM"/>
    </source>
</evidence>
<evidence type="ECO:0000256" key="5">
    <source>
        <dbReference type="ARBA" id="ARBA00023242"/>
    </source>
</evidence>
<dbReference type="EMBL" id="JH711831">
    <property type="protein sequence ID" value="EIW51358.1"/>
    <property type="molecule type" value="Genomic_DNA"/>
</dbReference>
<proteinExistence type="predicted"/>
<evidence type="ECO:0000256" key="2">
    <source>
        <dbReference type="ARBA" id="ARBA00022723"/>
    </source>
</evidence>
<reference evidence="7" key="1">
    <citation type="journal article" date="2012" name="Science">
        <title>The Paleozoic origin of enzymatic lignin decomposition reconstructed from 31 fungal genomes.</title>
        <authorList>
            <person name="Floudas D."/>
            <person name="Binder M."/>
            <person name="Riley R."/>
            <person name="Barry K."/>
            <person name="Blanchette R.A."/>
            <person name="Henrissat B."/>
            <person name="Martinez A.T."/>
            <person name="Otillar R."/>
            <person name="Spatafora J.W."/>
            <person name="Yadav J.S."/>
            <person name="Aerts A."/>
            <person name="Benoit I."/>
            <person name="Boyd A."/>
            <person name="Carlson A."/>
            <person name="Copeland A."/>
            <person name="Coutinho P.M."/>
            <person name="de Vries R.P."/>
            <person name="Ferreira P."/>
            <person name="Findley K."/>
            <person name="Foster B."/>
            <person name="Gaskell J."/>
            <person name="Glotzer D."/>
            <person name="Gorecki P."/>
            <person name="Heitman J."/>
            <person name="Hesse C."/>
            <person name="Hori C."/>
            <person name="Igarashi K."/>
            <person name="Jurgens J.A."/>
            <person name="Kallen N."/>
            <person name="Kersten P."/>
            <person name="Kohler A."/>
            <person name="Kuees U."/>
            <person name="Kumar T.K.A."/>
            <person name="Kuo A."/>
            <person name="LaButti K."/>
            <person name="Larrondo L.F."/>
            <person name="Lindquist E."/>
            <person name="Ling A."/>
            <person name="Lombard V."/>
            <person name="Lucas S."/>
            <person name="Lundell T."/>
            <person name="Martin R."/>
            <person name="McLaughlin D.J."/>
            <person name="Morgenstern I."/>
            <person name="Morin E."/>
            <person name="Murat C."/>
            <person name="Nagy L.G."/>
            <person name="Nolan M."/>
            <person name="Ohm R.A."/>
            <person name="Patyshakuliyeva A."/>
            <person name="Rokas A."/>
            <person name="Ruiz-Duenas F.J."/>
            <person name="Sabat G."/>
            <person name="Salamov A."/>
            <person name="Samejima M."/>
            <person name="Schmutz J."/>
            <person name="Slot J.C."/>
            <person name="St John F."/>
            <person name="Stenlid J."/>
            <person name="Sun H."/>
            <person name="Sun S."/>
            <person name="Syed K."/>
            <person name="Tsang A."/>
            <person name="Wiebenga A."/>
            <person name="Young D."/>
            <person name="Pisabarro A."/>
            <person name="Eastwood D.C."/>
            <person name="Martin F."/>
            <person name="Cullen D."/>
            <person name="Grigoriev I.V."/>
            <person name="Hibbett D.S."/>
        </authorList>
    </citation>
    <scope>NUCLEOTIDE SEQUENCE [LARGE SCALE GENOMIC DNA]</scope>
    <source>
        <strain evidence="7">FP-101664</strain>
    </source>
</reference>
<dbReference type="RefSeq" id="XP_008045762.1">
    <property type="nucleotide sequence ID" value="XM_008047571.1"/>
</dbReference>
<dbReference type="InterPro" id="IPR052035">
    <property type="entry name" value="ZnF_BED_domain_contain"/>
</dbReference>
<keyword evidence="7" id="KW-1185">Reference proteome</keyword>
<dbReference type="Proteomes" id="UP000054317">
    <property type="component" value="Unassembled WGS sequence"/>
</dbReference>
<evidence type="ECO:0000256" key="4">
    <source>
        <dbReference type="ARBA" id="ARBA00022833"/>
    </source>
</evidence>
<name>R7S684_TRAVS</name>
<dbReference type="OrthoDB" id="2792843at2759"/>
<dbReference type="PANTHER" id="PTHR46481">
    <property type="entry name" value="ZINC FINGER BED DOMAIN-CONTAINING PROTEIN 4"/>
    <property type="match status" value="1"/>
</dbReference>
<keyword evidence="2" id="KW-0479">Metal-binding</keyword>
<keyword evidence="5" id="KW-0539">Nucleus</keyword>
<dbReference type="KEGG" id="tvs:TRAVEDRAFT_137535"/>
<organism evidence="6 7">
    <name type="scientific">Trametes versicolor (strain FP-101664)</name>
    <name type="common">White-rot fungus</name>
    <name type="synonym">Coriolus versicolor</name>
    <dbReference type="NCBI Taxonomy" id="717944"/>
    <lineage>
        <taxon>Eukaryota</taxon>
        <taxon>Fungi</taxon>
        <taxon>Dikarya</taxon>
        <taxon>Basidiomycota</taxon>
        <taxon>Agaricomycotina</taxon>
        <taxon>Agaricomycetes</taxon>
        <taxon>Polyporales</taxon>
        <taxon>Polyporaceae</taxon>
        <taxon>Trametes</taxon>
    </lineage>
</organism>
<dbReference type="GeneID" id="19408999"/>
<evidence type="ECO:0000313" key="7">
    <source>
        <dbReference type="Proteomes" id="UP000054317"/>
    </source>
</evidence>
<evidence type="ECO:0000313" key="6">
    <source>
        <dbReference type="EMBL" id="EIW51358.1"/>
    </source>
</evidence>